<organism evidence="1 2">
    <name type="scientific">Brenneria corticis</name>
    <dbReference type="NCBI Taxonomy" id="2173106"/>
    <lineage>
        <taxon>Bacteria</taxon>
        <taxon>Pseudomonadati</taxon>
        <taxon>Pseudomonadota</taxon>
        <taxon>Gammaproteobacteria</taxon>
        <taxon>Enterobacterales</taxon>
        <taxon>Pectobacteriaceae</taxon>
        <taxon>Brenneria</taxon>
    </lineage>
</organism>
<evidence type="ECO:0000313" key="2">
    <source>
        <dbReference type="Proteomes" id="UP000296159"/>
    </source>
</evidence>
<keyword evidence="2" id="KW-1185">Reference proteome</keyword>
<dbReference type="AlphaFoldDB" id="A0A2U1U3X8"/>
<reference evidence="1 2" key="1">
    <citation type="submission" date="2018-04" db="EMBL/GenBank/DDBJ databases">
        <title>Brenneria corticis sp.nov.</title>
        <authorList>
            <person name="Li Y."/>
        </authorList>
    </citation>
    <scope>NUCLEOTIDE SEQUENCE [LARGE SCALE GENOMIC DNA]</scope>
    <source>
        <strain evidence="1 2">CFCC 11842</strain>
    </source>
</reference>
<gene>
    <name evidence="1" type="ORF">DDT56_09735</name>
</gene>
<name>A0A2U1U3X8_9GAMM</name>
<sequence>MPPDDRAACLLYDGPQVTGQAARHKKSPGAILNVACDGPQGAGQDARHKKKPALRLAKIILEAM</sequence>
<evidence type="ECO:0000313" key="1">
    <source>
        <dbReference type="EMBL" id="PWC16350.1"/>
    </source>
</evidence>
<dbReference type="EMBL" id="QDKH01000009">
    <property type="protein sequence ID" value="PWC16350.1"/>
    <property type="molecule type" value="Genomic_DNA"/>
</dbReference>
<accession>A0A2U1U3X8</accession>
<dbReference type="Proteomes" id="UP000296159">
    <property type="component" value="Unassembled WGS sequence"/>
</dbReference>
<proteinExistence type="predicted"/>
<comment type="caution">
    <text evidence="1">The sequence shown here is derived from an EMBL/GenBank/DDBJ whole genome shotgun (WGS) entry which is preliminary data.</text>
</comment>
<protein>
    <submittedName>
        <fullName evidence="1">Uncharacterized protein</fullName>
    </submittedName>
</protein>